<name>A0A6F8ZHS1_9FIRM</name>
<accession>A0A6F8ZHS1</accession>
<protein>
    <submittedName>
        <fullName evidence="1">Uncharacterized protein</fullName>
    </submittedName>
</protein>
<keyword evidence="2" id="KW-1185">Reference proteome</keyword>
<dbReference type="InterPro" id="IPR037004">
    <property type="entry name" value="Exonuc_VII_ssu_sf"/>
</dbReference>
<dbReference type="GO" id="GO:0009318">
    <property type="term" value="C:exodeoxyribonuclease VII complex"/>
    <property type="evidence" value="ECO:0007669"/>
    <property type="project" value="InterPro"/>
</dbReference>
<dbReference type="GO" id="GO:0008855">
    <property type="term" value="F:exodeoxyribonuclease VII activity"/>
    <property type="evidence" value="ECO:0007669"/>
    <property type="project" value="InterPro"/>
</dbReference>
<proteinExistence type="predicted"/>
<dbReference type="AlphaFoldDB" id="A0A6F8ZHS1"/>
<organism evidence="1 2">
    <name type="scientific">Candidatus Hydrogenisulfobacillus filiaventi</name>
    <dbReference type="NCBI Taxonomy" id="2707344"/>
    <lineage>
        <taxon>Bacteria</taxon>
        <taxon>Bacillati</taxon>
        <taxon>Bacillota</taxon>
        <taxon>Clostridia</taxon>
        <taxon>Eubacteriales</taxon>
        <taxon>Clostridiales Family XVII. Incertae Sedis</taxon>
        <taxon>Candidatus Hydrogenisulfobacillus</taxon>
    </lineage>
</organism>
<dbReference type="Gene3D" id="1.10.287.1040">
    <property type="entry name" value="Exonuclease VII, small subunit"/>
    <property type="match status" value="1"/>
</dbReference>
<reference evidence="1 2" key="1">
    <citation type="submission" date="2020-02" db="EMBL/GenBank/DDBJ databases">
        <authorList>
            <person name="Hogendoorn C."/>
        </authorList>
    </citation>
    <scope>NUCLEOTIDE SEQUENCE [LARGE SCALE GENOMIC DNA]</scope>
    <source>
        <strain evidence="1">R501</strain>
    </source>
</reference>
<sequence length="65" mass="7493">MPDREDAPDRYEDLERQVEQNVAALESGRLPLEEEVALAVATARLLDRMEELLRQAQRDLEETAK</sequence>
<dbReference type="KEGG" id="hfv:R50_1995"/>
<dbReference type="GO" id="GO:0006308">
    <property type="term" value="P:DNA catabolic process"/>
    <property type="evidence" value="ECO:0007669"/>
    <property type="project" value="InterPro"/>
</dbReference>
<evidence type="ECO:0000313" key="2">
    <source>
        <dbReference type="Proteomes" id="UP000503399"/>
    </source>
</evidence>
<gene>
    <name evidence="1" type="ORF">R50_1995</name>
</gene>
<dbReference type="SUPFAM" id="SSF116842">
    <property type="entry name" value="XseB-like"/>
    <property type="match status" value="1"/>
</dbReference>
<dbReference type="Proteomes" id="UP000503399">
    <property type="component" value="Chromosome"/>
</dbReference>
<evidence type="ECO:0000313" key="1">
    <source>
        <dbReference type="EMBL" id="CAB1129492.1"/>
    </source>
</evidence>
<dbReference type="EMBL" id="LR778114">
    <property type="protein sequence ID" value="CAB1129492.1"/>
    <property type="molecule type" value="Genomic_DNA"/>
</dbReference>